<dbReference type="InterPro" id="IPR000524">
    <property type="entry name" value="Tscrpt_reg_HTH_GntR"/>
</dbReference>
<protein>
    <submittedName>
        <fullName evidence="5">DNA-binding FadR family transcriptional regulator</fullName>
    </submittedName>
</protein>
<evidence type="ECO:0000313" key="5">
    <source>
        <dbReference type="EMBL" id="MDR7081737.1"/>
    </source>
</evidence>
<name>A0ABU1U9B3_9MICC</name>
<dbReference type="Pfam" id="PF07729">
    <property type="entry name" value="FCD"/>
    <property type="match status" value="1"/>
</dbReference>
<evidence type="ECO:0000259" key="4">
    <source>
        <dbReference type="PROSITE" id="PS50949"/>
    </source>
</evidence>
<proteinExistence type="predicted"/>
<dbReference type="InterPro" id="IPR036390">
    <property type="entry name" value="WH_DNA-bd_sf"/>
</dbReference>
<keyword evidence="6" id="KW-1185">Reference proteome</keyword>
<feature type="domain" description="HTH gntR-type" evidence="4">
    <location>
        <begin position="17"/>
        <end position="85"/>
    </location>
</feature>
<comment type="caution">
    <text evidence="5">The sequence shown here is derived from an EMBL/GenBank/DDBJ whole genome shotgun (WGS) entry which is preliminary data.</text>
</comment>
<dbReference type="Gene3D" id="1.10.10.10">
    <property type="entry name" value="Winged helix-like DNA-binding domain superfamily/Winged helix DNA-binding domain"/>
    <property type="match status" value="1"/>
</dbReference>
<dbReference type="PRINTS" id="PR00035">
    <property type="entry name" value="HTHGNTR"/>
</dbReference>
<dbReference type="PROSITE" id="PS50949">
    <property type="entry name" value="HTH_GNTR"/>
    <property type="match status" value="1"/>
</dbReference>
<evidence type="ECO:0000256" key="2">
    <source>
        <dbReference type="ARBA" id="ARBA00023125"/>
    </source>
</evidence>
<dbReference type="InterPro" id="IPR036388">
    <property type="entry name" value="WH-like_DNA-bd_sf"/>
</dbReference>
<dbReference type="GO" id="GO:0003677">
    <property type="term" value="F:DNA binding"/>
    <property type="evidence" value="ECO:0007669"/>
    <property type="project" value="UniProtKB-KW"/>
</dbReference>
<dbReference type="PANTHER" id="PTHR43537">
    <property type="entry name" value="TRANSCRIPTIONAL REGULATOR, GNTR FAMILY"/>
    <property type="match status" value="1"/>
</dbReference>
<dbReference type="SMART" id="SM00895">
    <property type="entry name" value="FCD"/>
    <property type="match status" value="1"/>
</dbReference>
<sequence length="249" mass="27213">MSIRQLGDGEWGKLARKSLVGVVADELLDRIIAGEFPPGASVPGELELSARHEVSRMTVREAMKTLEAQQILSVERGRGTFVNPLSRWASLEAVLRAASEGEDDAAAAVQLIELRRMLETGACELAAGRISDSDLTALAGQLELMRAAHDAHDVAAFVAADLAFHDLILRAAENVFVAVLFAPLHRVLEKRRTQTSEVREIQAHAIGHHQQIVEALSTRDPHRARDAMDAHMQQTLDDLKAYVLADRPA</sequence>
<evidence type="ECO:0000256" key="3">
    <source>
        <dbReference type="ARBA" id="ARBA00023163"/>
    </source>
</evidence>
<accession>A0ABU1U9B3</accession>
<dbReference type="SUPFAM" id="SSF46785">
    <property type="entry name" value="Winged helix' DNA-binding domain"/>
    <property type="match status" value="1"/>
</dbReference>
<keyword evidence="2 5" id="KW-0238">DNA-binding</keyword>
<dbReference type="InterPro" id="IPR011711">
    <property type="entry name" value="GntR_C"/>
</dbReference>
<keyword evidence="1" id="KW-0805">Transcription regulation</keyword>
<dbReference type="Gene3D" id="1.20.120.530">
    <property type="entry name" value="GntR ligand-binding domain-like"/>
    <property type="match status" value="1"/>
</dbReference>
<organism evidence="5 6">
    <name type="scientific">Arthrobacter ginsengisoli</name>
    <dbReference type="NCBI Taxonomy" id="1356565"/>
    <lineage>
        <taxon>Bacteria</taxon>
        <taxon>Bacillati</taxon>
        <taxon>Actinomycetota</taxon>
        <taxon>Actinomycetes</taxon>
        <taxon>Micrococcales</taxon>
        <taxon>Micrococcaceae</taxon>
        <taxon>Arthrobacter</taxon>
    </lineage>
</organism>
<dbReference type="CDD" id="cd07377">
    <property type="entry name" value="WHTH_GntR"/>
    <property type="match status" value="1"/>
</dbReference>
<dbReference type="SUPFAM" id="SSF48008">
    <property type="entry name" value="GntR ligand-binding domain-like"/>
    <property type="match status" value="1"/>
</dbReference>
<gene>
    <name evidence="5" type="ORF">J2X01_001018</name>
</gene>
<evidence type="ECO:0000256" key="1">
    <source>
        <dbReference type="ARBA" id="ARBA00023015"/>
    </source>
</evidence>
<dbReference type="SMART" id="SM00345">
    <property type="entry name" value="HTH_GNTR"/>
    <property type="match status" value="1"/>
</dbReference>
<dbReference type="Proteomes" id="UP001252243">
    <property type="component" value="Unassembled WGS sequence"/>
</dbReference>
<dbReference type="InterPro" id="IPR008920">
    <property type="entry name" value="TF_FadR/GntR_C"/>
</dbReference>
<reference evidence="5 6" key="1">
    <citation type="submission" date="2023-07" db="EMBL/GenBank/DDBJ databases">
        <title>Sorghum-associated microbial communities from plants grown in Nebraska, USA.</title>
        <authorList>
            <person name="Schachtman D."/>
        </authorList>
    </citation>
    <scope>NUCLEOTIDE SEQUENCE [LARGE SCALE GENOMIC DNA]</scope>
    <source>
        <strain evidence="5 6">BE167</strain>
    </source>
</reference>
<dbReference type="EMBL" id="JAVDVQ010000003">
    <property type="protein sequence ID" value="MDR7081737.1"/>
    <property type="molecule type" value="Genomic_DNA"/>
</dbReference>
<dbReference type="PANTHER" id="PTHR43537:SF44">
    <property type="entry name" value="GNTR FAMILY REGULATORY PROTEIN"/>
    <property type="match status" value="1"/>
</dbReference>
<dbReference type="Pfam" id="PF00392">
    <property type="entry name" value="GntR"/>
    <property type="match status" value="1"/>
</dbReference>
<evidence type="ECO:0000313" key="6">
    <source>
        <dbReference type="Proteomes" id="UP001252243"/>
    </source>
</evidence>
<keyword evidence="3" id="KW-0804">Transcription</keyword>